<protein>
    <submittedName>
        <fullName evidence="3">Uncharacterized protein (TIGR01244 family)</fullName>
    </submittedName>
</protein>
<proteinExistence type="predicted"/>
<feature type="signal peptide" evidence="1">
    <location>
        <begin position="1"/>
        <end position="23"/>
    </location>
</feature>
<dbReference type="RefSeq" id="WP_004924295.1">
    <property type="nucleotide sequence ID" value="NZ_BCMA01000015.1"/>
</dbReference>
<sequence>MTNFVRIFILSCTLGFCSSYSLAQSAITQVSPELAMINEISPQDFNQLVQQNRFKSVILHRPEHDRGHGVTVYQLRDIAEQAKISLIYQPIDQAKNAQTDIQAFARYYNSLPKPILIMCKSGQRSMELYQQAKQQGLLND</sequence>
<feature type="domain" description="Beta-lactamase hydrolase-like protein phosphatase-like" evidence="2">
    <location>
        <begin position="29"/>
        <end position="130"/>
    </location>
</feature>
<evidence type="ECO:0000313" key="3">
    <source>
        <dbReference type="EMBL" id="MDQ1208705.1"/>
    </source>
</evidence>
<dbReference type="InterPro" id="IPR029021">
    <property type="entry name" value="Prot-tyrosine_phosphatase-like"/>
</dbReference>
<dbReference type="Pfam" id="PF04273">
    <property type="entry name" value="BLH_phosphatase"/>
    <property type="match status" value="1"/>
</dbReference>
<accession>A0ABU0UVW8</accession>
<dbReference type="EMBL" id="JAUTBK010000002">
    <property type="protein sequence ID" value="MDQ1208705.1"/>
    <property type="molecule type" value="Genomic_DNA"/>
</dbReference>
<organism evidence="3 4">
    <name type="scientific">Acinetobacter baylyi</name>
    <dbReference type="NCBI Taxonomy" id="202950"/>
    <lineage>
        <taxon>Bacteria</taxon>
        <taxon>Pseudomonadati</taxon>
        <taxon>Pseudomonadota</taxon>
        <taxon>Gammaproteobacteria</taxon>
        <taxon>Moraxellales</taxon>
        <taxon>Moraxellaceae</taxon>
        <taxon>Acinetobacter</taxon>
    </lineage>
</organism>
<dbReference type="InterPro" id="IPR005939">
    <property type="entry name" value="BLH_phosphatase-like"/>
</dbReference>
<dbReference type="Proteomes" id="UP001233360">
    <property type="component" value="Unassembled WGS sequence"/>
</dbReference>
<evidence type="ECO:0000259" key="2">
    <source>
        <dbReference type="Pfam" id="PF04273"/>
    </source>
</evidence>
<comment type="caution">
    <text evidence="3">The sequence shown here is derived from an EMBL/GenBank/DDBJ whole genome shotgun (WGS) entry which is preliminary data.</text>
</comment>
<evidence type="ECO:0000313" key="4">
    <source>
        <dbReference type="Proteomes" id="UP001233360"/>
    </source>
</evidence>
<gene>
    <name evidence="3" type="ORF">QE380_001628</name>
</gene>
<reference evidence="3 4" key="1">
    <citation type="submission" date="2023-07" db="EMBL/GenBank/DDBJ databases">
        <title>Functional and genomic diversity of the sorghum phyllosphere microbiome.</title>
        <authorList>
            <person name="Shade A."/>
        </authorList>
    </citation>
    <scope>NUCLEOTIDE SEQUENCE [LARGE SCALE GENOMIC DNA]</scope>
    <source>
        <strain evidence="3 4">SORGH_AS_0887</strain>
    </source>
</reference>
<evidence type="ECO:0000256" key="1">
    <source>
        <dbReference type="SAM" id="SignalP"/>
    </source>
</evidence>
<name>A0ABU0UVW8_ACIBI</name>
<keyword evidence="4" id="KW-1185">Reference proteome</keyword>
<keyword evidence="1" id="KW-0732">Signal</keyword>
<feature type="chain" id="PRO_5046903775" evidence="1">
    <location>
        <begin position="24"/>
        <end position="140"/>
    </location>
</feature>
<dbReference type="Gene3D" id="3.90.190.10">
    <property type="entry name" value="Protein tyrosine phosphatase superfamily"/>
    <property type="match status" value="1"/>
</dbReference>
<dbReference type="GeneID" id="45235356"/>